<feature type="signal peptide" evidence="2">
    <location>
        <begin position="1"/>
        <end position="19"/>
    </location>
</feature>
<keyword evidence="1" id="KW-1133">Transmembrane helix</keyword>
<proteinExistence type="predicted"/>
<protein>
    <submittedName>
        <fullName evidence="4">Aste57867_21292 protein</fullName>
    </submittedName>
</protein>
<reference evidence="3" key="2">
    <citation type="submission" date="2019-06" db="EMBL/GenBank/DDBJ databases">
        <title>Genomics analysis of Aphanomyces spp. identifies a new class of oomycete effector associated with host adaptation.</title>
        <authorList>
            <person name="Gaulin E."/>
        </authorList>
    </citation>
    <scope>NUCLEOTIDE SEQUENCE</scope>
    <source>
        <strain evidence="3">CBS 578.67</strain>
    </source>
</reference>
<evidence type="ECO:0000313" key="5">
    <source>
        <dbReference type="Proteomes" id="UP000332933"/>
    </source>
</evidence>
<keyword evidence="2" id="KW-0732">Signal</keyword>
<feature type="chain" id="PRO_5036116510" evidence="2">
    <location>
        <begin position="20"/>
        <end position="136"/>
    </location>
</feature>
<dbReference type="AlphaFoldDB" id="A0A485LIF0"/>
<dbReference type="EMBL" id="VJMH01006966">
    <property type="protein sequence ID" value="KAF0686944.1"/>
    <property type="molecule type" value="Genomic_DNA"/>
</dbReference>
<evidence type="ECO:0000313" key="3">
    <source>
        <dbReference type="EMBL" id="KAF0686944.1"/>
    </source>
</evidence>
<feature type="transmembrane region" description="Helical" evidence="1">
    <location>
        <begin position="66"/>
        <end position="84"/>
    </location>
</feature>
<reference evidence="4 5" key="1">
    <citation type="submission" date="2019-03" db="EMBL/GenBank/DDBJ databases">
        <authorList>
            <person name="Gaulin E."/>
            <person name="Dumas B."/>
        </authorList>
    </citation>
    <scope>NUCLEOTIDE SEQUENCE [LARGE SCALE GENOMIC DNA]</scope>
    <source>
        <strain evidence="4">CBS 568.67</strain>
    </source>
</reference>
<dbReference type="EMBL" id="CAADRA010006992">
    <property type="protein sequence ID" value="VFT97964.1"/>
    <property type="molecule type" value="Genomic_DNA"/>
</dbReference>
<dbReference type="OrthoDB" id="10634872at2759"/>
<evidence type="ECO:0000313" key="4">
    <source>
        <dbReference type="EMBL" id="VFT97964.1"/>
    </source>
</evidence>
<organism evidence="4 5">
    <name type="scientific">Aphanomyces stellatus</name>
    <dbReference type="NCBI Taxonomy" id="120398"/>
    <lineage>
        <taxon>Eukaryota</taxon>
        <taxon>Sar</taxon>
        <taxon>Stramenopiles</taxon>
        <taxon>Oomycota</taxon>
        <taxon>Saprolegniomycetes</taxon>
        <taxon>Saprolegniales</taxon>
        <taxon>Verrucalvaceae</taxon>
        <taxon>Aphanomyces</taxon>
    </lineage>
</organism>
<keyword evidence="1" id="KW-0472">Membrane</keyword>
<evidence type="ECO:0000256" key="1">
    <source>
        <dbReference type="SAM" id="Phobius"/>
    </source>
</evidence>
<dbReference type="Proteomes" id="UP000332933">
    <property type="component" value="Unassembled WGS sequence"/>
</dbReference>
<evidence type="ECO:0000256" key="2">
    <source>
        <dbReference type="SAM" id="SignalP"/>
    </source>
</evidence>
<gene>
    <name evidence="4" type="primary">Aste57867_21292</name>
    <name evidence="3" type="ORF">As57867_021223</name>
    <name evidence="4" type="ORF">ASTE57867_21292</name>
</gene>
<keyword evidence="1" id="KW-0812">Transmembrane</keyword>
<name>A0A485LIF0_9STRA</name>
<sequence>MAACPHLLLLLALVLHVHATTAPSTTPHPTATTAIDCGNATGNATRTTDATRDSSVPLCDPTSCRVLISMGAGIVATVAALVVWRMYEKYTFHRDVEQFQARESELRSAVEEGITSSRSILSSRSLASLATGSVVV</sequence>
<accession>A0A485LIF0</accession>
<keyword evidence="5" id="KW-1185">Reference proteome</keyword>